<dbReference type="PANTHER" id="PTHR30213:SF0">
    <property type="entry name" value="UPF0761 MEMBRANE PROTEIN YIHY"/>
    <property type="match status" value="1"/>
</dbReference>
<feature type="transmembrane region" description="Helical" evidence="6">
    <location>
        <begin position="31"/>
        <end position="50"/>
    </location>
</feature>
<comment type="subcellular location">
    <subcellularLocation>
        <location evidence="1">Cell membrane</location>
        <topology evidence="1">Multi-pass membrane protein</topology>
    </subcellularLocation>
</comment>
<evidence type="ECO:0000313" key="7">
    <source>
        <dbReference type="EMBL" id="RHA17737.1"/>
    </source>
</evidence>
<dbReference type="Pfam" id="PF03631">
    <property type="entry name" value="Virul_fac_BrkB"/>
    <property type="match status" value="1"/>
</dbReference>
<evidence type="ECO:0000313" key="9">
    <source>
        <dbReference type="EMBL" id="RHA79104.1"/>
    </source>
</evidence>
<dbReference type="PANTHER" id="PTHR30213">
    <property type="entry name" value="INNER MEMBRANE PROTEIN YHJD"/>
    <property type="match status" value="1"/>
</dbReference>
<dbReference type="NCBIfam" id="TIGR00765">
    <property type="entry name" value="yihY_not_rbn"/>
    <property type="match status" value="1"/>
</dbReference>
<evidence type="ECO:0000313" key="12">
    <source>
        <dbReference type="Proteomes" id="UP000283314"/>
    </source>
</evidence>
<dbReference type="Proteomes" id="UP000285740">
    <property type="component" value="Unassembled WGS sequence"/>
</dbReference>
<feature type="transmembrane region" description="Helical" evidence="6">
    <location>
        <begin position="173"/>
        <end position="195"/>
    </location>
</feature>
<keyword evidence="2" id="KW-1003">Cell membrane</keyword>
<sequence>MKHKLFNFIKKAYDFIDTIGQDKVGIYTAQASFFIILSIFPFILLFFNLIGHASINQNTIIYLIHSYAPDSLKPLFVQAVSEIYEHVSSAAVSITAIAAIWSASKGVLSVMFGLYEIAKIHQKRNYFISRFVSMLYTIIFTVALASTMVLLVFGNKLFNLAMSLAPWLRQISIVTLMLRYLLVFLLLVLFFSLIYRLANFKLATFGKVFPGAFFSALGWVVFSYIFSIYVDSFSGMSYMYGSFTAVIVFMLWIYFLIYIMFIGAEINKLLFPETEATVTVKM</sequence>
<keyword evidence="4 6" id="KW-1133">Transmembrane helix</keyword>
<dbReference type="Proteomes" id="UP000284779">
    <property type="component" value="Unassembled WGS sequence"/>
</dbReference>
<protein>
    <submittedName>
        <fullName evidence="7">YihY/virulence factor BrkB family protein</fullName>
    </submittedName>
</protein>
<dbReference type="Proteomes" id="UP000284598">
    <property type="component" value="Unassembled WGS sequence"/>
</dbReference>
<dbReference type="InterPro" id="IPR017039">
    <property type="entry name" value="Virul_fac_BrkB"/>
</dbReference>
<evidence type="ECO:0000256" key="1">
    <source>
        <dbReference type="ARBA" id="ARBA00004651"/>
    </source>
</evidence>
<dbReference type="RefSeq" id="WP_117901150.1">
    <property type="nucleotide sequence ID" value="NZ_CABJDQ010000004.1"/>
</dbReference>
<evidence type="ECO:0000313" key="15">
    <source>
        <dbReference type="Proteomes" id="UP000285740"/>
    </source>
</evidence>
<evidence type="ECO:0000256" key="3">
    <source>
        <dbReference type="ARBA" id="ARBA00022692"/>
    </source>
</evidence>
<evidence type="ECO:0000256" key="4">
    <source>
        <dbReference type="ARBA" id="ARBA00022989"/>
    </source>
</evidence>
<accession>A0A413R6S8</accession>
<evidence type="ECO:0000313" key="8">
    <source>
        <dbReference type="EMBL" id="RHA55235.1"/>
    </source>
</evidence>
<dbReference type="Proteomes" id="UP000283314">
    <property type="component" value="Unassembled WGS sequence"/>
</dbReference>
<evidence type="ECO:0000313" key="13">
    <source>
        <dbReference type="Proteomes" id="UP000284598"/>
    </source>
</evidence>
<dbReference type="EMBL" id="QROT01000004">
    <property type="protein sequence ID" value="RHL45872.1"/>
    <property type="molecule type" value="Genomic_DNA"/>
</dbReference>
<feature type="transmembrane region" description="Helical" evidence="6">
    <location>
        <begin position="207"/>
        <end position="226"/>
    </location>
</feature>
<evidence type="ECO:0000313" key="16">
    <source>
        <dbReference type="Proteomes" id="UP000286186"/>
    </source>
</evidence>
<dbReference type="GO" id="GO:0005886">
    <property type="term" value="C:plasma membrane"/>
    <property type="evidence" value="ECO:0007669"/>
    <property type="project" value="UniProtKB-SubCell"/>
</dbReference>
<dbReference type="PIRSF" id="PIRSF035875">
    <property type="entry name" value="RNase_BN"/>
    <property type="match status" value="1"/>
</dbReference>
<gene>
    <name evidence="11" type="ORF">DW018_06395</name>
    <name evidence="10" type="ORF">DW652_00570</name>
    <name evidence="9" type="ORF">DW918_08670</name>
    <name evidence="8" type="ORF">DW929_05690</name>
    <name evidence="7" type="ORF">DW944_08890</name>
</gene>
<dbReference type="AlphaFoldDB" id="A0A413R6S8"/>
<feature type="transmembrane region" description="Helical" evidence="6">
    <location>
        <begin position="90"/>
        <end position="115"/>
    </location>
</feature>
<evidence type="ECO:0000313" key="10">
    <source>
        <dbReference type="EMBL" id="RHF90739.1"/>
    </source>
</evidence>
<feature type="transmembrane region" description="Helical" evidence="6">
    <location>
        <begin position="238"/>
        <end position="261"/>
    </location>
</feature>
<evidence type="ECO:0000313" key="11">
    <source>
        <dbReference type="EMBL" id="RHL45872.1"/>
    </source>
</evidence>
<dbReference type="Proteomes" id="UP000286186">
    <property type="component" value="Unassembled WGS sequence"/>
</dbReference>
<comment type="caution">
    <text evidence="7">The sequence shown here is derived from an EMBL/GenBank/DDBJ whole genome shotgun (WGS) entry which is preliminary data.</text>
</comment>
<proteinExistence type="predicted"/>
<evidence type="ECO:0000313" key="14">
    <source>
        <dbReference type="Proteomes" id="UP000284779"/>
    </source>
</evidence>
<keyword evidence="14" id="KW-1185">Reference proteome</keyword>
<dbReference type="EMBL" id="QSFV01000030">
    <property type="protein sequence ID" value="RHA79104.1"/>
    <property type="molecule type" value="Genomic_DNA"/>
</dbReference>
<feature type="transmembrane region" description="Helical" evidence="6">
    <location>
        <begin position="127"/>
        <end position="153"/>
    </location>
</feature>
<dbReference type="GeneID" id="66466867"/>
<dbReference type="EMBL" id="QSFD01000008">
    <property type="protein sequence ID" value="RHA17737.1"/>
    <property type="molecule type" value="Genomic_DNA"/>
</dbReference>
<evidence type="ECO:0000256" key="5">
    <source>
        <dbReference type="ARBA" id="ARBA00023136"/>
    </source>
</evidence>
<keyword evidence="3 6" id="KW-0812">Transmembrane</keyword>
<dbReference type="EMBL" id="QRHR01000001">
    <property type="protein sequence ID" value="RHF90739.1"/>
    <property type="molecule type" value="Genomic_DNA"/>
</dbReference>
<keyword evidence="5 6" id="KW-0472">Membrane</keyword>
<reference evidence="12 13" key="1">
    <citation type="submission" date="2018-08" db="EMBL/GenBank/DDBJ databases">
        <title>A genome reference for cultivated species of the human gut microbiota.</title>
        <authorList>
            <person name="Zou Y."/>
            <person name="Xue W."/>
            <person name="Luo G."/>
        </authorList>
    </citation>
    <scope>NUCLEOTIDE SEQUENCE [LARGE SCALE GENOMIC DNA]</scope>
    <source>
        <strain evidence="11 12">AF37-4</strain>
        <strain evidence="10 16">AM23-22</strain>
        <strain evidence="9 15">AM42-30</strain>
        <strain evidence="8 13">AM43-2</strain>
        <strain evidence="7 14">AM44-11BH</strain>
    </source>
</reference>
<dbReference type="EMBL" id="QSFO01000005">
    <property type="protein sequence ID" value="RHA55235.1"/>
    <property type="molecule type" value="Genomic_DNA"/>
</dbReference>
<name>A0A413R6S8_9FIRM</name>
<evidence type="ECO:0000256" key="6">
    <source>
        <dbReference type="SAM" id="Phobius"/>
    </source>
</evidence>
<organism evidence="7 14">
    <name type="scientific">Eubacterium ventriosum</name>
    <dbReference type="NCBI Taxonomy" id="39496"/>
    <lineage>
        <taxon>Bacteria</taxon>
        <taxon>Bacillati</taxon>
        <taxon>Bacillota</taxon>
        <taxon>Clostridia</taxon>
        <taxon>Eubacteriales</taxon>
        <taxon>Eubacteriaceae</taxon>
        <taxon>Eubacterium</taxon>
    </lineage>
</organism>
<evidence type="ECO:0000256" key="2">
    <source>
        <dbReference type="ARBA" id="ARBA00022475"/>
    </source>
</evidence>